<proteinExistence type="predicted"/>
<dbReference type="KEGG" id="smp:10800126"/>
<comment type="caution">
    <text evidence="1">The sequence shown here is derived from an EMBL/GenBank/DDBJ whole genome shotgun (WGS) entry which is preliminary data.</text>
</comment>
<dbReference type="HOGENOM" id="CLU_1504355_0_0_1"/>
<protein>
    <submittedName>
        <fullName evidence="1">WGS project CABT00000000 data, contig 2.103</fullName>
    </submittedName>
</protein>
<dbReference type="InParanoid" id="F7WC88"/>
<dbReference type="AlphaFoldDB" id="F7WC88"/>
<organism evidence="1 2">
    <name type="scientific">Sordaria macrospora (strain ATCC MYA-333 / DSM 997 / K(L3346) / K-hell)</name>
    <dbReference type="NCBI Taxonomy" id="771870"/>
    <lineage>
        <taxon>Eukaryota</taxon>
        <taxon>Fungi</taxon>
        <taxon>Dikarya</taxon>
        <taxon>Ascomycota</taxon>
        <taxon>Pezizomycotina</taxon>
        <taxon>Sordariomycetes</taxon>
        <taxon>Sordariomycetidae</taxon>
        <taxon>Sordariales</taxon>
        <taxon>Sordariaceae</taxon>
        <taxon>Sordaria</taxon>
    </lineage>
</organism>
<reference evidence="1 2" key="1">
    <citation type="journal article" date="2010" name="PLoS Genet.">
        <title>De novo assembly of a 40 Mb eukaryotic genome from short sequence reads: Sordaria macrospora, a model organism for fungal morphogenesis.</title>
        <authorList>
            <person name="Nowrousian M."/>
            <person name="Stajich J."/>
            <person name="Chu M."/>
            <person name="Engh I."/>
            <person name="Espagne E."/>
            <person name="Halliday K."/>
            <person name="Kamerewerd J."/>
            <person name="Kempken F."/>
            <person name="Knab B."/>
            <person name="Kuo H.C."/>
            <person name="Osiewacz H.D."/>
            <person name="Poeggeler S."/>
            <person name="Read N."/>
            <person name="Seiler S."/>
            <person name="Smith K."/>
            <person name="Zickler D."/>
            <person name="Kueck U."/>
            <person name="Freitag M."/>
        </authorList>
    </citation>
    <scope>NUCLEOTIDE SEQUENCE [LARGE SCALE GENOMIC DNA]</scope>
    <source>
        <strain evidence="2">ATCC MYA-333 / DSM 997 / K(L3346) / K-hell</strain>
        <tissue evidence="1">Mycelium</tissue>
    </source>
</reference>
<keyword evidence="2" id="KW-1185">Reference proteome</keyword>
<gene>
    <name evidence="1" type="ORF">SMAC_09583</name>
</gene>
<dbReference type="VEuPathDB" id="FungiDB:SMAC_09583"/>
<accession>F7WC88</accession>
<dbReference type="GeneID" id="10800126"/>
<name>F7WC88_SORMK</name>
<sequence>MANKAHGHLKVQMSRTHQYGAHDGPTAHVLASTRGYSSSYNKRSRQPLLPKEGKFEAIIRHRIGKSFHEPVQFFSNLPTVAASYLTPCKSLRTTGQLTSANLCVVHHPLIQHYYLPPMPSLCGLKEAIEALERPETPNQVGSAIIKAVNVKVNSAADANRATNVNRTSTANIVVNFNQG</sequence>
<evidence type="ECO:0000313" key="1">
    <source>
        <dbReference type="EMBL" id="CCC05566.1"/>
    </source>
</evidence>
<dbReference type="Proteomes" id="UP000001881">
    <property type="component" value="Unassembled WGS sequence"/>
</dbReference>
<evidence type="ECO:0000313" key="2">
    <source>
        <dbReference type="Proteomes" id="UP000001881"/>
    </source>
</evidence>
<dbReference type="EMBL" id="CABT02000103">
    <property type="protein sequence ID" value="CCC05566.1"/>
    <property type="molecule type" value="Genomic_DNA"/>
</dbReference>